<evidence type="ECO:0000256" key="2">
    <source>
        <dbReference type="ARBA" id="ARBA00000967"/>
    </source>
</evidence>
<feature type="binding site" evidence="8">
    <location>
        <position position="347"/>
    </location>
    <ligand>
        <name>Mn(2+)</name>
        <dbReference type="ChEBI" id="CHEBI:29035"/>
        <label>1</label>
    </ligand>
</feature>
<dbReference type="InterPro" id="IPR043472">
    <property type="entry name" value="Macro_dom-like"/>
</dbReference>
<protein>
    <recommendedName>
        <fullName evidence="8">Probable cytosol aminopeptidase</fullName>
        <ecNumber evidence="8">3.4.11.1</ecNumber>
    </recommendedName>
    <alternativeName>
        <fullName evidence="8">Leucine aminopeptidase</fullName>
        <shortName evidence="8">LAP</shortName>
        <ecNumber evidence="8">3.4.11.10</ecNumber>
    </alternativeName>
    <alternativeName>
        <fullName evidence="8">Leucyl aminopeptidase</fullName>
    </alternativeName>
</protein>
<dbReference type="GO" id="GO:0005737">
    <property type="term" value="C:cytoplasm"/>
    <property type="evidence" value="ECO:0007669"/>
    <property type="project" value="UniProtKB-SubCell"/>
</dbReference>
<dbReference type="InterPro" id="IPR008283">
    <property type="entry name" value="Peptidase_M17_N"/>
</dbReference>
<dbReference type="GO" id="GO:0006508">
    <property type="term" value="P:proteolysis"/>
    <property type="evidence" value="ECO:0007669"/>
    <property type="project" value="UniProtKB-KW"/>
</dbReference>
<dbReference type="PANTHER" id="PTHR11963:SF23">
    <property type="entry name" value="CYTOSOL AMINOPEPTIDASE"/>
    <property type="match status" value="1"/>
</dbReference>
<comment type="catalytic activity">
    <reaction evidence="1 8">
        <text>Release of an N-terminal amino acid, Xaa-|-Yaa-, in which Xaa is preferably Leu, but may be other amino acids including Pro although not Arg or Lys, and Yaa may be Pro. Amino acid amides and methyl esters are also readily hydrolyzed, but rates on arylamides are exceedingly low.</text>
        <dbReference type="EC" id="3.4.11.1"/>
    </reaction>
</comment>
<feature type="binding site" evidence="8">
    <location>
        <position position="349"/>
    </location>
    <ligand>
        <name>Mn(2+)</name>
        <dbReference type="ChEBI" id="CHEBI:29035"/>
        <label>1</label>
    </ligand>
</feature>
<evidence type="ECO:0000256" key="5">
    <source>
        <dbReference type="ARBA" id="ARBA00022670"/>
    </source>
</evidence>
<comment type="function">
    <text evidence="7 8">Presumably involved in the processing and regular turnover of intracellular proteins. Catalyzes the removal of unsubstituted N-terminal amino acids from various peptides.</text>
</comment>
<dbReference type="EMBL" id="SLWN01000007">
    <property type="protein sequence ID" value="TCO26133.1"/>
    <property type="molecule type" value="Genomic_DNA"/>
</dbReference>
<accession>A0A4R2HGN5</accession>
<feature type="domain" description="Cytosol aminopeptidase" evidence="9">
    <location>
        <begin position="345"/>
        <end position="352"/>
    </location>
</feature>
<evidence type="ECO:0000256" key="1">
    <source>
        <dbReference type="ARBA" id="ARBA00000135"/>
    </source>
</evidence>
<gene>
    <name evidence="8" type="primary">pepA</name>
    <name evidence="10" type="ORF">EV652_10724</name>
</gene>
<dbReference type="Gene3D" id="3.40.630.10">
    <property type="entry name" value="Zn peptidases"/>
    <property type="match status" value="1"/>
</dbReference>
<evidence type="ECO:0000256" key="8">
    <source>
        <dbReference type="HAMAP-Rule" id="MF_00181"/>
    </source>
</evidence>
<reference evidence="10 11" key="1">
    <citation type="journal article" date="2015" name="Stand. Genomic Sci.">
        <title>Genomic Encyclopedia of Bacterial and Archaeal Type Strains, Phase III: the genomes of soil and plant-associated and newly described type strains.</title>
        <authorList>
            <person name="Whitman W.B."/>
            <person name="Woyke T."/>
            <person name="Klenk H.P."/>
            <person name="Zhou Y."/>
            <person name="Lilburn T.G."/>
            <person name="Beck B.J."/>
            <person name="De Vos P."/>
            <person name="Vandamme P."/>
            <person name="Eisen J.A."/>
            <person name="Garrity G."/>
            <person name="Hugenholtz P."/>
            <person name="Kyrpides N.C."/>
        </authorList>
    </citation>
    <scope>NUCLEOTIDE SEQUENCE [LARGE SCALE GENOMIC DNA]</scope>
    <source>
        <strain evidence="10 11">VKM Ac-2572</strain>
    </source>
</reference>
<dbReference type="PRINTS" id="PR00481">
    <property type="entry name" value="LAMNOPPTDASE"/>
</dbReference>
<keyword evidence="4 8" id="KW-0031">Aminopeptidase</keyword>
<feature type="binding site" evidence="8">
    <location>
        <position position="264"/>
    </location>
    <ligand>
        <name>Mn(2+)</name>
        <dbReference type="ChEBI" id="CHEBI:29035"/>
        <label>2</label>
    </ligand>
</feature>
<organism evidence="10 11">
    <name type="scientific">Kribbella steppae</name>
    <dbReference type="NCBI Taxonomy" id="2512223"/>
    <lineage>
        <taxon>Bacteria</taxon>
        <taxon>Bacillati</taxon>
        <taxon>Actinomycetota</taxon>
        <taxon>Actinomycetes</taxon>
        <taxon>Propionibacteriales</taxon>
        <taxon>Kribbellaceae</taxon>
        <taxon>Kribbella</taxon>
    </lineage>
</organism>
<evidence type="ECO:0000259" key="9">
    <source>
        <dbReference type="PROSITE" id="PS00631"/>
    </source>
</evidence>
<dbReference type="HAMAP" id="MF_00181">
    <property type="entry name" value="Cytosol_peptidase_M17"/>
    <property type="match status" value="1"/>
</dbReference>
<keyword evidence="6 8" id="KW-0378">Hydrolase</keyword>
<dbReference type="CDD" id="cd00433">
    <property type="entry name" value="Peptidase_M17"/>
    <property type="match status" value="1"/>
</dbReference>
<dbReference type="GO" id="GO:0070006">
    <property type="term" value="F:metalloaminopeptidase activity"/>
    <property type="evidence" value="ECO:0007669"/>
    <property type="project" value="InterPro"/>
</dbReference>
<dbReference type="AlphaFoldDB" id="A0A4R2HGN5"/>
<comment type="subcellular location">
    <subcellularLocation>
        <location evidence="8">Cytoplasm</location>
    </subcellularLocation>
</comment>
<dbReference type="Proteomes" id="UP000294508">
    <property type="component" value="Unassembled WGS sequence"/>
</dbReference>
<dbReference type="SUPFAM" id="SSF52949">
    <property type="entry name" value="Macro domain-like"/>
    <property type="match status" value="1"/>
</dbReference>
<comment type="similarity">
    <text evidence="3 8">Belongs to the peptidase M17 family.</text>
</comment>
<dbReference type="Pfam" id="PF00883">
    <property type="entry name" value="Peptidase_M17"/>
    <property type="match status" value="1"/>
</dbReference>
<comment type="catalytic activity">
    <reaction evidence="2 8">
        <text>Release of an N-terminal amino acid, preferentially leucine, but not glutamic or aspartic acids.</text>
        <dbReference type="EC" id="3.4.11.10"/>
    </reaction>
</comment>
<dbReference type="InterPro" id="IPR023042">
    <property type="entry name" value="Peptidase_M17_leu_NH2_pept"/>
</dbReference>
<keyword evidence="8" id="KW-0479">Metal-binding</keyword>
<dbReference type="EC" id="3.4.11.10" evidence="8"/>
<feature type="binding site" evidence="8">
    <location>
        <position position="349"/>
    </location>
    <ligand>
        <name>Mn(2+)</name>
        <dbReference type="ChEBI" id="CHEBI:29035"/>
        <label>2</label>
    </ligand>
</feature>
<proteinExistence type="inferred from homology"/>
<dbReference type="EC" id="3.4.11.1" evidence="8"/>
<keyword evidence="11" id="KW-1185">Reference proteome</keyword>
<name>A0A4R2HGN5_9ACTN</name>
<feature type="active site" evidence="8">
    <location>
        <position position="351"/>
    </location>
</feature>
<evidence type="ECO:0000313" key="10">
    <source>
        <dbReference type="EMBL" id="TCO26133.1"/>
    </source>
</evidence>
<dbReference type="RefSeq" id="WP_132210814.1">
    <property type="nucleotide sequence ID" value="NZ_SLWN01000007.1"/>
</dbReference>
<evidence type="ECO:0000256" key="7">
    <source>
        <dbReference type="ARBA" id="ARBA00049972"/>
    </source>
</evidence>
<sequence>MNTTPDDFDPIPSTRHRVTVGVASLKQAEAEVDALAVPVALGAEPREELGTNAAGLASAGFTGERGQTLVQARSEGPVRVAVGTGAPDQIDATLARDLAAEFARAVPWHKRLAIEVPTRDLGISRADFAQAVTEGVLLARWRYFVGKDADRAPLESLLVVADEDSEEVGIGVERGRVIAAAYSLGRDLANCPATTLSAVRMAEVALEVGPPAGLEVEVFDKDQLIEMGCGGLLGVNRGSVEPPRMIRLRYQPEEPTGRIALIGKGVMYDSGGISLKPSDESHAQMKNDMTGAAAVLASMTALQALGCTSAVTGYLMCTDNMPSGSAMKLGDVLRMRNGTTVEVLNTDAEGRLVMADGLALATEEPVDAIVDIATLTGACLRTFGVDIAGVMGNNPAVVEQLRRAGDVVDEPVWELPLHRPYRSQLDSSIADLTNMGGVNAGSITAALFLEEFVDGHPWAHVDIAGTAQLPAPRAWRNKGATGFGTKLLIEFALEFARPTETSSGTARP</sequence>
<evidence type="ECO:0000256" key="4">
    <source>
        <dbReference type="ARBA" id="ARBA00022438"/>
    </source>
</evidence>
<feature type="binding site" evidence="8">
    <location>
        <position position="288"/>
    </location>
    <ligand>
        <name>Mn(2+)</name>
        <dbReference type="ChEBI" id="CHEBI:29035"/>
        <label>2</label>
    </ligand>
</feature>
<feature type="binding site" evidence="8">
    <location>
        <position position="269"/>
    </location>
    <ligand>
        <name>Mn(2+)</name>
        <dbReference type="ChEBI" id="CHEBI:29035"/>
        <label>2</label>
    </ligand>
</feature>
<keyword evidence="5 8" id="KW-0645">Protease</keyword>
<dbReference type="PANTHER" id="PTHR11963">
    <property type="entry name" value="LEUCINE AMINOPEPTIDASE-RELATED"/>
    <property type="match status" value="1"/>
</dbReference>
<feature type="active site" evidence="8">
    <location>
        <position position="276"/>
    </location>
</feature>
<feature type="binding site" evidence="8">
    <location>
        <position position="269"/>
    </location>
    <ligand>
        <name>Mn(2+)</name>
        <dbReference type="ChEBI" id="CHEBI:29035"/>
        <label>1</label>
    </ligand>
</feature>
<dbReference type="GO" id="GO:0030145">
    <property type="term" value="F:manganese ion binding"/>
    <property type="evidence" value="ECO:0007669"/>
    <property type="project" value="UniProtKB-UniRule"/>
</dbReference>
<keyword evidence="8" id="KW-0464">Manganese</keyword>
<evidence type="ECO:0000256" key="3">
    <source>
        <dbReference type="ARBA" id="ARBA00009528"/>
    </source>
</evidence>
<dbReference type="OrthoDB" id="9809354at2"/>
<dbReference type="InterPro" id="IPR000819">
    <property type="entry name" value="Peptidase_M17_C"/>
</dbReference>
<evidence type="ECO:0000313" key="11">
    <source>
        <dbReference type="Proteomes" id="UP000294508"/>
    </source>
</evidence>
<dbReference type="InterPro" id="IPR011356">
    <property type="entry name" value="Leucine_aapep/pepB"/>
</dbReference>
<comment type="caution">
    <text evidence="10">The sequence shown here is derived from an EMBL/GenBank/DDBJ whole genome shotgun (WGS) entry which is preliminary data.</text>
</comment>
<dbReference type="PROSITE" id="PS00631">
    <property type="entry name" value="CYTOSOL_AP"/>
    <property type="match status" value="1"/>
</dbReference>
<dbReference type="SUPFAM" id="SSF53187">
    <property type="entry name" value="Zn-dependent exopeptidases"/>
    <property type="match status" value="1"/>
</dbReference>
<comment type="cofactor">
    <cofactor evidence="8">
        <name>Mn(2+)</name>
        <dbReference type="ChEBI" id="CHEBI:29035"/>
    </cofactor>
    <text evidence="8">Binds 2 manganese ions per subunit.</text>
</comment>
<evidence type="ECO:0000256" key="6">
    <source>
        <dbReference type="ARBA" id="ARBA00022801"/>
    </source>
</evidence>
<keyword evidence="8" id="KW-0963">Cytoplasm</keyword>
<dbReference type="Pfam" id="PF02789">
    <property type="entry name" value="Peptidase_M17_N"/>
    <property type="match status" value="1"/>
</dbReference>
<dbReference type="Gene3D" id="3.40.220.10">
    <property type="entry name" value="Leucine Aminopeptidase, subunit E, domain 1"/>
    <property type="match status" value="1"/>
</dbReference>